<organism evidence="7 8">
    <name type="scientific">Phenylobacterium conjunctum</name>
    <dbReference type="NCBI Taxonomy" id="1298959"/>
    <lineage>
        <taxon>Bacteria</taxon>
        <taxon>Pseudomonadati</taxon>
        <taxon>Pseudomonadota</taxon>
        <taxon>Alphaproteobacteria</taxon>
        <taxon>Caulobacterales</taxon>
        <taxon>Caulobacteraceae</taxon>
        <taxon>Phenylobacterium</taxon>
    </lineage>
</organism>
<dbReference type="Proteomes" id="UP001597216">
    <property type="component" value="Unassembled WGS sequence"/>
</dbReference>
<dbReference type="Gene3D" id="3.30.460.20">
    <property type="entry name" value="CorA soluble domain-like"/>
    <property type="match status" value="1"/>
</dbReference>
<evidence type="ECO:0000256" key="3">
    <source>
        <dbReference type="ARBA" id="ARBA00022692"/>
    </source>
</evidence>
<keyword evidence="4 6" id="KW-1133">Transmembrane helix</keyword>
<dbReference type="PANTHER" id="PTHR47685">
    <property type="entry name" value="MAGNESIUM TRANSPORT PROTEIN CORA"/>
    <property type="match status" value="1"/>
</dbReference>
<name>A0ABW3T5C0_9CAUL</name>
<dbReference type="EMBL" id="JBHTLQ010000047">
    <property type="protein sequence ID" value="MFD1192203.1"/>
    <property type="molecule type" value="Genomic_DNA"/>
</dbReference>
<sequence length="318" mass="34699">MLHLLRRGAPHPETVVLTPDWRPPADAVWLDLDCPSRDEEVQVEQALGLDLPSLDEMAQLEPSSRLYQENGSTFMTATLLARSDGEHPSGTPATFVLHDGLLITMRYAPLKAFSIFAQSGVQAQAPTCGAEAFMGLMDAVVERLAEVLERCSQRVQESSNAIFDRPRGAAFEPLLTSLARTQSINALGQASLISLGRLASFATLAHEVSEAPARVAHLASVQHDLQSLTEHSGHLATHISFLLDAALGLINIEQNSIMKVFSLATVILMPPTLVGAIYGMNFAHMPELSWKLGYPFALALMLVSGLGPVWWFRRRGWL</sequence>
<evidence type="ECO:0000256" key="5">
    <source>
        <dbReference type="ARBA" id="ARBA00023136"/>
    </source>
</evidence>
<evidence type="ECO:0000256" key="1">
    <source>
        <dbReference type="ARBA" id="ARBA00004141"/>
    </source>
</evidence>
<dbReference type="InterPro" id="IPR045861">
    <property type="entry name" value="CorA_cytoplasmic_dom"/>
</dbReference>
<evidence type="ECO:0000256" key="2">
    <source>
        <dbReference type="ARBA" id="ARBA00009765"/>
    </source>
</evidence>
<feature type="transmembrane region" description="Helical" evidence="6">
    <location>
        <begin position="292"/>
        <end position="312"/>
    </location>
</feature>
<evidence type="ECO:0000256" key="4">
    <source>
        <dbReference type="ARBA" id="ARBA00022989"/>
    </source>
</evidence>
<protein>
    <submittedName>
        <fullName evidence="7">Magnesium transporter CorA family protein</fullName>
    </submittedName>
</protein>
<dbReference type="InterPro" id="IPR050829">
    <property type="entry name" value="CorA_MIT"/>
</dbReference>
<evidence type="ECO:0000256" key="6">
    <source>
        <dbReference type="SAM" id="Phobius"/>
    </source>
</evidence>
<dbReference type="Gene3D" id="1.20.58.340">
    <property type="entry name" value="Magnesium transport protein CorA, transmembrane region"/>
    <property type="match status" value="2"/>
</dbReference>
<dbReference type="SUPFAM" id="SSF143865">
    <property type="entry name" value="CorA soluble domain-like"/>
    <property type="match status" value="1"/>
</dbReference>
<keyword evidence="5 6" id="KW-0472">Membrane</keyword>
<keyword evidence="8" id="KW-1185">Reference proteome</keyword>
<dbReference type="SUPFAM" id="SSF144083">
    <property type="entry name" value="Magnesium transport protein CorA, transmembrane region"/>
    <property type="match status" value="1"/>
</dbReference>
<feature type="transmembrane region" description="Helical" evidence="6">
    <location>
        <begin position="260"/>
        <end position="280"/>
    </location>
</feature>
<dbReference type="InterPro" id="IPR045863">
    <property type="entry name" value="CorA_TM1_TM2"/>
</dbReference>
<dbReference type="PANTHER" id="PTHR47685:SF1">
    <property type="entry name" value="MAGNESIUM TRANSPORT PROTEIN CORA"/>
    <property type="match status" value="1"/>
</dbReference>
<dbReference type="Pfam" id="PF01544">
    <property type="entry name" value="CorA"/>
    <property type="match status" value="1"/>
</dbReference>
<keyword evidence="3 6" id="KW-0812">Transmembrane</keyword>
<dbReference type="InterPro" id="IPR002523">
    <property type="entry name" value="MgTranspt_CorA/ZnTranspt_ZntB"/>
</dbReference>
<comment type="similarity">
    <text evidence="2">Belongs to the CorA metal ion transporter (MIT) (TC 1.A.35) family.</text>
</comment>
<dbReference type="CDD" id="cd12837">
    <property type="entry name" value="EcCorA-like_u1"/>
    <property type="match status" value="1"/>
</dbReference>
<gene>
    <name evidence="7" type="ORF">ACFQ27_16570</name>
</gene>
<comment type="caution">
    <text evidence="7">The sequence shown here is derived from an EMBL/GenBank/DDBJ whole genome shotgun (WGS) entry which is preliminary data.</text>
</comment>
<dbReference type="RefSeq" id="WP_374343583.1">
    <property type="nucleotide sequence ID" value="NZ_JBHTLQ010000047.1"/>
</dbReference>
<reference evidence="8" key="1">
    <citation type="journal article" date="2019" name="Int. J. Syst. Evol. Microbiol.">
        <title>The Global Catalogue of Microorganisms (GCM) 10K type strain sequencing project: providing services to taxonomists for standard genome sequencing and annotation.</title>
        <authorList>
            <consortium name="The Broad Institute Genomics Platform"/>
            <consortium name="The Broad Institute Genome Sequencing Center for Infectious Disease"/>
            <person name="Wu L."/>
            <person name="Ma J."/>
        </authorList>
    </citation>
    <scope>NUCLEOTIDE SEQUENCE [LARGE SCALE GENOMIC DNA]</scope>
    <source>
        <strain evidence="8">CCUG 55074</strain>
    </source>
</reference>
<evidence type="ECO:0000313" key="7">
    <source>
        <dbReference type="EMBL" id="MFD1192203.1"/>
    </source>
</evidence>
<comment type="subcellular location">
    <subcellularLocation>
        <location evidence="1">Membrane</location>
        <topology evidence="1">Multi-pass membrane protein</topology>
    </subcellularLocation>
</comment>
<accession>A0ABW3T5C0</accession>
<proteinExistence type="inferred from homology"/>
<evidence type="ECO:0000313" key="8">
    <source>
        <dbReference type="Proteomes" id="UP001597216"/>
    </source>
</evidence>